<sequence length="189" mass="20392">MNGTMADAVGQSNRQRMVWLSLLAMPLLVPVALPGMASVVGAFSILIAFGLLSGQPVPLPAWLARREMNDRARMLLERMTSRVIQIIARWGRPRMLRLSDKPARIANGLMLCAAGLSMMVPVPIISFDNVLPALAIVLISWGLRLRDGLMLLAGYLVTLAAVASVGLLWWGGTVAATELLSLMGLTFSQ</sequence>
<proteinExistence type="predicted"/>
<dbReference type="Proteomes" id="UP000036902">
    <property type="component" value="Chromosome"/>
</dbReference>
<feature type="transmembrane region" description="Helical" evidence="1">
    <location>
        <begin position="105"/>
        <end position="124"/>
    </location>
</feature>
<dbReference type="KEGG" id="thu:AC731_001730"/>
<evidence type="ECO:0000313" key="2">
    <source>
        <dbReference type="EMBL" id="AMO35776.1"/>
    </source>
</evidence>
<keyword evidence="1" id="KW-0472">Membrane</keyword>
<dbReference type="PIRSF" id="PIRSF033239">
    <property type="entry name" value="ExoD"/>
    <property type="match status" value="1"/>
</dbReference>
<dbReference type="InterPro" id="IPR010331">
    <property type="entry name" value="ExoD"/>
</dbReference>
<feature type="transmembrane region" description="Helical" evidence="1">
    <location>
        <begin position="152"/>
        <end position="172"/>
    </location>
</feature>
<dbReference type="EMBL" id="CP014646">
    <property type="protein sequence ID" value="AMO35776.1"/>
    <property type="molecule type" value="Genomic_DNA"/>
</dbReference>
<gene>
    <name evidence="2" type="ORF">AC731_001730</name>
</gene>
<accession>A0A140IDF1</accession>
<dbReference type="AlphaFoldDB" id="A0A140IDF1"/>
<organism evidence="2 3">
    <name type="scientific">Thauera humireducens</name>
    <dbReference type="NCBI Taxonomy" id="1134435"/>
    <lineage>
        <taxon>Bacteria</taxon>
        <taxon>Pseudomonadati</taxon>
        <taxon>Pseudomonadota</taxon>
        <taxon>Betaproteobacteria</taxon>
        <taxon>Rhodocyclales</taxon>
        <taxon>Zoogloeaceae</taxon>
        <taxon>Thauera</taxon>
    </lineage>
</organism>
<evidence type="ECO:0000256" key="1">
    <source>
        <dbReference type="SAM" id="Phobius"/>
    </source>
</evidence>
<protein>
    <submittedName>
        <fullName evidence="2">Exopolysaccharide biosynthesis protein exod</fullName>
    </submittedName>
</protein>
<dbReference type="STRING" id="1134435.AC731_001730"/>
<name>A0A140IDF1_9RHOO</name>
<evidence type="ECO:0000313" key="3">
    <source>
        <dbReference type="Proteomes" id="UP000036902"/>
    </source>
</evidence>
<feature type="transmembrane region" description="Helical" evidence="1">
    <location>
        <begin position="43"/>
        <end position="64"/>
    </location>
</feature>
<dbReference type="PANTHER" id="PTHR41795:SF1">
    <property type="entry name" value="EXOPOLYSACCHARIDE SYNTHESIS PROTEIN"/>
    <property type="match status" value="1"/>
</dbReference>
<keyword evidence="3" id="KW-1185">Reference proteome</keyword>
<keyword evidence="1" id="KW-0812">Transmembrane</keyword>
<feature type="transmembrane region" description="Helical" evidence="1">
    <location>
        <begin position="18"/>
        <end position="37"/>
    </location>
</feature>
<reference evidence="3" key="1">
    <citation type="submission" date="2016-03" db="EMBL/GenBank/DDBJ databases">
        <authorList>
            <person name="Ma C."/>
            <person name="Zhou S."/>
            <person name="Yang G."/>
        </authorList>
    </citation>
    <scope>NUCLEOTIDE SEQUENCE [LARGE SCALE GENOMIC DNA]</scope>
    <source>
        <strain evidence="3">SgZ-1</strain>
    </source>
</reference>
<dbReference type="Pfam" id="PF06055">
    <property type="entry name" value="ExoD"/>
    <property type="match status" value="1"/>
</dbReference>
<dbReference type="PANTHER" id="PTHR41795">
    <property type="entry name" value="EXOPOLYSACCHARIDE SYNTHESIS PROTEIN"/>
    <property type="match status" value="1"/>
</dbReference>
<keyword evidence="1" id="KW-1133">Transmembrane helix</keyword>